<evidence type="ECO:0000256" key="4">
    <source>
        <dbReference type="ARBA" id="ARBA00022730"/>
    </source>
</evidence>
<feature type="domain" description="EngC GTPase" evidence="11">
    <location>
        <begin position="108"/>
        <end position="256"/>
    </location>
</feature>
<dbReference type="InterPro" id="IPR010914">
    <property type="entry name" value="RsgA_GTPase_dom"/>
</dbReference>
<dbReference type="Gene3D" id="3.40.50.300">
    <property type="entry name" value="P-loop containing nucleotide triphosphate hydrolases"/>
    <property type="match status" value="1"/>
</dbReference>
<gene>
    <name evidence="10 13" type="primary">rsgA</name>
    <name evidence="13" type="ORF">F0L74_30975</name>
</gene>
<dbReference type="Proteomes" id="UP000324611">
    <property type="component" value="Unassembled WGS sequence"/>
</dbReference>
<evidence type="ECO:0000256" key="1">
    <source>
        <dbReference type="ARBA" id="ARBA00022490"/>
    </source>
</evidence>
<comment type="subunit">
    <text evidence="10">Monomer. Associates with 30S ribosomal subunit, binds 16S rRNA.</text>
</comment>
<feature type="binding site" evidence="10">
    <location>
        <begin position="147"/>
        <end position="150"/>
    </location>
    <ligand>
        <name>GTP</name>
        <dbReference type="ChEBI" id="CHEBI:37565"/>
    </ligand>
</feature>
<dbReference type="PANTHER" id="PTHR32120">
    <property type="entry name" value="SMALL RIBOSOMAL SUBUNIT BIOGENESIS GTPASE RSGA"/>
    <property type="match status" value="1"/>
</dbReference>
<evidence type="ECO:0000256" key="7">
    <source>
        <dbReference type="ARBA" id="ARBA00022833"/>
    </source>
</evidence>
<dbReference type="NCBIfam" id="TIGR00157">
    <property type="entry name" value="ribosome small subunit-dependent GTPase A"/>
    <property type="match status" value="1"/>
</dbReference>
<dbReference type="InterPro" id="IPR030378">
    <property type="entry name" value="G_CP_dom"/>
</dbReference>
<dbReference type="RefSeq" id="WP_149841753.1">
    <property type="nucleotide sequence ID" value="NZ_VUOC01000004.1"/>
</dbReference>
<feature type="binding site" evidence="10">
    <location>
        <position position="295"/>
    </location>
    <ligand>
        <name>Zn(2+)</name>
        <dbReference type="ChEBI" id="CHEBI:29105"/>
    </ligand>
</feature>
<dbReference type="CDD" id="cd01854">
    <property type="entry name" value="YjeQ_EngC"/>
    <property type="match status" value="1"/>
</dbReference>
<dbReference type="GO" id="GO:0005525">
    <property type="term" value="F:GTP binding"/>
    <property type="evidence" value="ECO:0007669"/>
    <property type="project" value="UniProtKB-UniRule"/>
</dbReference>
<dbReference type="PROSITE" id="PS51721">
    <property type="entry name" value="G_CP"/>
    <property type="match status" value="1"/>
</dbReference>
<dbReference type="GO" id="GO:0005737">
    <property type="term" value="C:cytoplasm"/>
    <property type="evidence" value="ECO:0007669"/>
    <property type="project" value="UniProtKB-SubCell"/>
</dbReference>
<dbReference type="GO" id="GO:0019843">
    <property type="term" value="F:rRNA binding"/>
    <property type="evidence" value="ECO:0007669"/>
    <property type="project" value="UniProtKB-KW"/>
</dbReference>
<reference evidence="13 14" key="1">
    <citation type="submission" date="2019-09" db="EMBL/GenBank/DDBJ databases">
        <title>Chitinophaga ginsengihumi sp. nov., isolated from soil of ginseng rhizosphere.</title>
        <authorList>
            <person name="Lee J."/>
        </authorList>
    </citation>
    <scope>NUCLEOTIDE SEQUENCE [LARGE SCALE GENOMIC DNA]</scope>
    <source>
        <strain evidence="13 14">BN140078</strain>
    </source>
</reference>
<dbReference type="EMBL" id="VUOC01000004">
    <property type="protein sequence ID" value="KAA2240575.1"/>
    <property type="molecule type" value="Genomic_DNA"/>
</dbReference>
<evidence type="ECO:0000256" key="3">
    <source>
        <dbReference type="ARBA" id="ARBA00022723"/>
    </source>
</evidence>
<keyword evidence="8 10" id="KW-0694">RNA-binding</keyword>
<dbReference type="HAMAP" id="MF_01820">
    <property type="entry name" value="GTPase_RsgA"/>
    <property type="match status" value="1"/>
</dbReference>
<evidence type="ECO:0000256" key="6">
    <source>
        <dbReference type="ARBA" id="ARBA00022801"/>
    </source>
</evidence>
<evidence type="ECO:0000256" key="2">
    <source>
        <dbReference type="ARBA" id="ARBA00022517"/>
    </source>
</evidence>
<organism evidence="13 14">
    <name type="scientific">Chitinophaga agrisoli</name>
    <dbReference type="NCBI Taxonomy" id="2607653"/>
    <lineage>
        <taxon>Bacteria</taxon>
        <taxon>Pseudomonadati</taxon>
        <taxon>Bacteroidota</taxon>
        <taxon>Chitinophagia</taxon>
        <taxon>Chitinophagales</taxon>
        <taxon>Chitinophagaceae</taxon>
        <taxon>Chitinophaga</taxon>
    </lineage>
</organism>
<keyword evidence="7 10" id="KW-0862">Zinc</keyword>
<keyword evidence="2 10" id="KW-0690">Ribosome biogenesis</keyword>
<dbReference type="SUPFAM" id="SSF52540">
    <property type="entry name" value="P-loop containing nucleoside triphosphate hydrolases"/>
    <property type="match status" value="1"/>
</dbReference>
<evidence type="ECO:0000256" key="9">
    <source>
        <dbReference type="ARBA" id="ARBA00023134"/>
    </source>
</evidence>
<comment type="function">
    <text evidence="10">One of several proteins that assist in the late maturation steps of the functional core of the 30S ribosomal subunit. Helps release RbfA from mature subunits. May play a role in the assembly of ribosomal proteins into the subunit. Circularly permuted GTPase that catalyzes slow GTP hydrolysis, GTPase activity is stimulated by the 30S ribosomal subunit.</text>
</comment>
<dbReference type="Gene3D" id="1.10.40.50">
    <property type="entry name" value="Probable gtpase engc, domain 3"/>
    <property type="match status" value="1"/>
</dbReference>
<comment type="caution">
    <text evidence="13">The sequence shown here is derived from an EMBL/GenBank/DDBJ whole genome shotgun (WGS) entry which is preliminary data.</text>
</comment>
<evidence type="ECO:0000256" key="8">
    <source>
        <dbReference type="ARBA" id="ARBA00022884"/>
    </source>
</evidence>
<comment type="similarity">
    <text evidence="10">Belongs to the TRAFAC class YlqF/YawG GTPase family. RsgA subfamily.</text>
</comment>
<name>A0A5B2VNF4_9BACT</name>
<keyword evidence="6 10" id="KW-0378">Hydrolase</keyword>
<keyword evidence="4 10" id="KW-0699">rRNA-binding</keyword>
<feature type="domain" description="CP-type G" evidence="12">
    <location>
        <begin position="99"/>
        <end position="258"/>
    </location>
</feature>
<evidence type="ECO:0000259" key="11">
    <source>
        <dbReference type="PROSITE" id="PS50936"/>
    </source>
</evidence>
<dbReference type="InterPro" id="IPR004881">
    <property type="entry name" value="Ribosome_biogen_GTPase_RsgA"/>
</dbReference>
<evidence type="ECO:0000313" key="13">
    <source>
        <dbReference type="EMBL" id="KAA2240575.1"/>
    </source>
</evidence>
<feature type="binding site" evidence="10">
    <location>
        <position position="287"/>
    </location>
    <ligand>
        <name>Zn(2+)</name>
        <dbReference type="ChEBI" id="CHEBI:29105"/>
    </ligand>
</feature>
<keyword evidence="3 10" id="KW-0479">Metal-binding</keyword>
<keyword evidence="5 10" id="KW-0547">Nucleotide-binding</keyword>
<sequence length="354" mass="39257">MSLLHQYGWYPHFEQHFISYQAQGLSAGRVTAIQGFKHTLISSAGPVEAMLSGALLNSRESWELPKAGDWVAFKGYEDQGIILEVLPRLNELSRKQPGKSHEKQVIAANIDAALILQGLDRDFNLMRLQRYLQQVSQCNIQPIVILNKKDLVDDPLSYEQQVQALGYQCPVILSSALNPSGLKEWAAQYLLPGRTYALLGSSGVGKSTLLNALLGAPLQQEGAVSTANSKGKHTTTSRQLAALPNGSMIIDSPGMREFGLTLEEDAVVVSHHPQIMALAAQCRFGDCTHQHEPGCAVVTAVKNGDLPELVYRSYLKLLREQYHYQANATEKKRVEKQFGRISKQVNAHRKNRKY</sequence>
<dbReference type="Pfam" id="PF03193">
    <property type="entry name" value="RsgA_GTPase"/>
    <property type="match status" value="1"/>
</dbReference>
<keyword evidence="14" id="KW-1185">Reference proteome</keyword>
<accession>A0A5B2VNF4</accession>
<keyword evidence="1 10" id="KW-0963">Cytoplasm</keyword>
<dbReference type="GO" id="GO:0046872">
    <property type="term" value="F:metal ion binding"/>
    <property type="evidence" value="ECO:0007669"/>
    <property type="project" value="UniProtKB-KW"/>
</dbReference>
<reference evidence="13 14" key="2">
    <citation type="submission" date="2019-09" db="EMBL/GenBank/DDBJ databases">
        <authorList>
            <person name="Jin C."/>
        </authorList>
    </citation>
    <scope>NUCLEOTIDE SEQUENCE [LARGE SCALE GENOMIC DNA]</scope>
    <source>
        <strain evidence="13 14">BN140078</strain>
    </source>
</reference>
<protein>
    <recommendedName>
        <fullName evidence="10">Small ribosomal subunit biogenesis GTPase RsgA</fullName>
        <ecNumber evidence="10">3.6.1.-</ecNumber>
    </recommendedName>
</protein>
<dbReference type="PANTHER" id="PTHR32120:SF10">
    <property type="entry name" value="SMALL RIBOSOMAL SUBUNIT BIOGENESIS GTPASE RSGA"/>
    <property type="match status" value="1"/>
</dbReference>
<dbReference type="GO" id="GO:0042274">
    <property type="term" value="P:ribosomal small subunit biogenesis"/>
    <property type="evidence" value="ECO:0007669"/>
    <property type="project" value="UniProtKB-UniRule"/>
</dbReference>
<evidence type="ECO:0000256" key="10">
    <source>
        <dbReference type="HAMAP-Rule" id="MF_01820"/>
    </source>
</evidence>
<dbReference type="GO" id="GO:0003924">
    <property type="term" value="F:GTPase activity"/>
    <property type="evidence" value="ECO:0007669"/>
    <property type="project" value="UniProtKB-UniRule"/>
</dbReference>
<comment type="subcellular location">
    <subcellularLocation>
        <location evidence="10">Cytoplasm</location>
    </subcellularLocation>
</comment>
<dbReference type="EC" id="3.6.1.-" evidence="10"/>
<evidence type="ECO:0000313" key="14">
    <source>
        <dbReference type="Proteomes" id="UP000324611"/>
    </source>
</evidence>
<proteinExistence type="inferred from homology"/>
<dbReference type="InterPro" id="IPR027417">
    <property type="entry name" value="P-loop_NTPase"/>
</dbReference>
<evidence type="ECO:0000259" key="12">
    <source>
        <dbReference type="PROSITE" id="PS51721"/>
    </source>
</evidence>
<keyword evidence="9 10" id="KW-0342">GTP-binding</keyword>
<dbReference type="AlphaFoldDB" id="A0A5B2VNF4"/>
<feature type="binding site" evidence="10">
    <location>
        <position position="289"/>
    </location>
    <ligand>
        <name>Zn(2+)</name>
        <dbReference type="ChEBI" id="CHEBI:29105"/>
    </ligand>
</feature>
<comment type="cofactor">
    <cofactor evidence="10">
        <name>Zn(2+)</name>
        <dbReference type="ChEBI" id="CHEBI:29105"/>
    </cofactor>
    <text evidence="10">Binds 1 zinc ion per subunit.</text>
</comment>
<feature type="binding site" evidence="10">
    <location>
        <position position="282"/>
    </location>
    <ligand>
        <name>Zn(2+)</name>
        <dbReference type="ChEBI" id="CHEBI:29105"/>
    </ligand>
</feature>
<dbReference type="PROSITE" id="PS50936">
    <property type="entry name" value="ENGC_GTPASE"/>
    <property type="match status" value="1"/>
</dbReference>
<evidence type="ECO:0000256" key="5">
    <source>
        <dbReference type="ARBA" id="ARBA00022741"/>
    </source>
</evidence>
<feature type="binding site" evidence="10">
    <location>
        <begin position="200"/>
        <end position="208"/>
    </location>
    <ligand>
        <name>GTP</name>
        <dbReference type="ChEBI" id="CHEBI:37565"/>
    </ligand>
</feature>